<protein>
    <recommendedName>
        <fullName evidence="4">YIP1 family protein</fullName>
    </recommendedName>
</protein>
<reference evidence="2" key="1">
    <citation type="submission" date="2023-07" db="EMBL/GenBank/DDBJ databases">
        <title>Genome content predicts the carbon catabolic preferences of heterotrophic bacteria.</title>
        <authorList>
            <person name="Gralka M."/>
        </authorList>
    </citation>
    <scope>NUCLEOTIDE SEQUENCE</scope>
    <source>
        <strain evidence="2">I2M02</strain>
    </source>
</reference>
<dbReference type="AlphaFoldDB" id="A0AAW7XP23"/>
<feature type="transmembrane region" description="Helical" evidence="1">
    <location>
        <begin position="105"/>
        <end position="126"/>
    </location>
</feature>
<evidence type="ECO:0000313" key="2">
    <source>
        <dbReference type="EMBL" id="MDO6455506.1"/>
    </source>
</evidence>
<feature type="transmembrane region" description="Helical" evidence="1">
    <location>
        <begin position="132"/>
        <end position="151"/>
    </location>
</feature>
<keyword evidence="1" id="KW-0812">Transmembrane</keyword>
<comment type="caution">
    <text evidence="2">The sequence shown here is derived from an EMBL/GenBank/DDBJ whole genome shotgun (WGS) entry which is preliminary data.</text>
</comment>
<proteinExistence type="predicted"/>
<evidence type="ECO:0008006" key="4">
    <source>
        <dbReference type="Google" id="ProtNLM"/>
    </source>
</evidence>
<feature type="transmembrane region" description="Helical" evidence="1">
    <location>
        <begin position="28"/>
        <end position="47"/>
    </location>
</feature>
<dbReference type="RefSeq" id="WP_303478673.1">
    <property type="nucleotide sequence ID" value="NZ_JAUOPJ010000001.1"/>
</dbReference>
<sequence>MGVVIDIAKSYRRPKEVFGRRIACDDRTGFATLILGCFLMFVSRLPYAMRSSVEREIPFNAEVSAAMFITVFAMPLVIYLFAGGLGLLIRIFGLRFLGRSLRNSVIWAFLVTAPFGLLYGLVQGFIGPGVQTQAVGLVCFLVFVFFVSTGIKETIQQEQKIDV</sequence>
<feature type="transmembrane region" description="Helical" evidence="1">
    <location>
        <begin position="67"/>
        <end position="93"/>
    </location>
</feature>
<gene>
    <name evidence="2" type="ORF">Q4494_00315</name>
</gene>
<dbReference type="Proteomes" id="UP001169823">
    <property type="component" value="Unassembled WGS sequence"/>
</dbReference>
<accession>A0AAW7XP23</accession>
<keyword evidence="1" id="KW-1133">Transmembrane helix</keyword>
<evidence type="ECO:0000313" key="3">
    <source>
        <dbReference type="Proteomes" id="UP001169823"/>
    </source>
</evidence>
<name>A0AAW7XP23_9RHOB</name>
<keyword evidence="1" id="KW-0472">Membrane</keyword>
<dbReference type="EMBL" id="JAUOPJ010000001">
    <property type="protein sequence ID" value="MDO6455506.1"/>
    <property type="molecule type" value="Genomic_DNA"/>
</dbReference>
<evidence type="ECO:0000256" key="1">
    <source>
        <dbReference type="SAM" id="Phobius"/>
    </source>
</evidence>
<organism evidence="2 3">
    <name type="scientific">Celeribacter halophilus</name>
    <dbReference type="NCBI Taxonomy" id="576117"/>
    <lineage>
        <taxon>Bacteria</taxon>
        <taxon>Pseudomonadati</taxon>
        <taxon>Pseudomonadota</taxon>
        <taxon>Alphaproteobacteria</taxon>
        <taxon>Rhodobacterales</taxon>
        <taxon>Roseobacteraceae</taxon>
        <taxon>Celeribacter</taxon>
    </lineage>
</organism>